<sequence length="342" mass="38554">MCTYHDTRTNKYVILSLCIYSQVIINTYSNKKSNIDVGEVIVGKQPVLKATATTMSHEAGFLVDFPYTNDQGKFLLRKDKQRKNLCGEFCSTTLCCRGQNKSELAYRMMFWLGIILAVIAITVTLIKELFEGVKGEDTILHLSIGELVLAILSVTTTLSKHLIKHNDVIVSQKRIRSAETKKDQQKALTQRRKVQIILTTTLLLFVGAIVTGFTILMAKDPEEHAYLTYTKFITVLTLFLSIILDGVINDILSDYHSLVQIDQCKLVIHQLNLELRDALNVVGDKERANQLTSYVDNHEIFCLSDHMIFLAPNEGGPTVTNGDHPMVESTHLIHENEANDWV</sequence>
<feature type="transmembrane region" description="Helical" evidence="1">
    <location>
        <begin position="229"/>
        <end position="248"/>
    </location>
</feature>
<dbReference type="AlphaFoldDB" id="A0A7M5UK34"/>
<feature type="transmembrane region" description="Helical" evidence="1">
    <location>
        <begin position="138"/>
        <end position="158"/>
    </location>
</feature>
<keyword evidence="3" id="KW-1185">Reference proteome</keyword>
<reference evidence="2" key="1">
    <citation type="submission" date="2021-01" db="UniProtKB">
        <authorList>
            <consortium name="EnsemblMetazoa"/>
        </authorList>
    </citation>
    <scope>IDENTIFICATION</scope>
</reference>
<evidence type="ECO:0000256" key="1">
    <source>
        <dbReference type="SAM" id="Phobius"/>
    </source>
</evidence>
<accession>A0A7M5UK34</accession>
<proteinExistence type="predicted"/>
<evidence type="ECO:0000313" key="3">
    <source>
        <dbReference type="Proteomes" id="UP000594262"/>
    </source>
</evidence>
<protein>
    <submittedName>
        <fullName evidence="2">Uncharacterized protein</fullName>
    </submittedName>
</protein>
<evidence type="ECO:0000313" key="2">
    <source>
        <dbReference type="EnsemblMetazoa" id="CLYHEMP001966.1"/>
    </source>
</evidence>
<keyword evidence="1" id="KW-0812">Transmembrane</keyword>
<feature type="transmembrane region" description="Helical" evidence="1">
    <location>
        <begin position="108"/>
        <end position="126"/>
    </location>
</feature>
<organism evidence="2 3">
    <name type="scientific">Clytia hemisphaerica</name>
    <dbReference type="NCBI Taxonomy" id="252671"/>
    <lineage>
        <taxon>Eukaryota</taxon>
        <taxon>Metazoa</taxon>
        <taxon>Cnidaria</taxon>
        <taxon>Hydrozoa</taxon>
        <taxon>Hydroidolina</taxon>
        <taxon>Leptothecata</taxon>
        <taxon>Obeliida</taxon>
        <taxon>Clytiidae</taxon>
        <taxon>Clytia</taxon>
    </lineage>
</organism>
<dbReference type="OrthoDB" id="6035469at2759"/>
<keyword evidence="1" id="KW-1133">Transmembrane helix</keyword>
<dbReference type="Proteomes" id="UP000594262">
    <property type="component" value="Unplaced"/>
</dbReference>
<name>A0A7M5UK34_9CNID</name>
<keyword evidence="1" id="KW-0472">Membrane</keyword>
<feature type="transmembrane region" description="Helical" evidence="1">
    <location>
        <begin position="196"/>
        <end position="217"/>
    </location>
</feature>
<dbReference type="EnsemblMetazoa" id="CLYHEMT001966.1">
    <property type="protein sequence ID" value="CLYHEMP001966.1"/>
    <property type="gene ID" value="CLYHEMG001966"/>
</dbReference>